<dbReference type="GO" id="GO:0003700">
    <property type="term" value="F:DNA-binding transcription factor activity"/>
    <property type="evidence" value="ECO:0007669"/>
    <property type="project" value="InterPro"/>
</dbReference>
<evidence type="ECO:0000256" key="1">
    <source>
        <dbReference type="ARBA" id="ARBA00009437"/>
    </source>
</evidence>
<evidence type="ECO:0000313" key="6">
    <source>
        <dbReference type="EMBL" id="NYJ32647.1"/>
    </source>
</evidence>
<dbReference type="InterPro" id="IPR036390">
    <property type="entry name" value="WH_DNA-bd_sf"/>
</dbReference>
<dbReference type="EMBL" id="JACCFS010000001">
    <property type="protein sequence ID" value="NYJ32647.1"/>
    <property type="molecule type" value="Genomic_DNA"/>
</dbReference>
<proteinExistence type="inferred from homology"/>
<dbReference type="PANTHER" id="PTHR30419">
    <property type="entry name" value="HTH-TYPE TRANSCRIPTIONAL REGULATOR YBHD"/>
    <property type="match status" value="1"/>
</dbReference>
<dbReference type="InterPro" id="IPR000847">
    <property type="entry name" value="LysR_HTH_N"/>
</dbReference>
<dbReference type="GO" id="GO:0003677">
    <property type="term" value="F:DNA binding"/>
    <property type="evidence" value="ECO:0007669"/>
    <property type="project" value="UniProtKB-KW"/>
</dbReference>
<evidence type="ECO:0000313" key="7">
    <source>
        <dbReference type="Proteomes" id="UP000572051"/>
    </source>
</evidence>
<dbReference type="CDD" id="cd05466">
    <property type="entry name" value="PBP2_LTTR_substrate"/>
    <property type="match status" value="1"/>
</dbReference>
<dbReference type="InterPro" id="IPR005119">
    <property type="entry name" value="LysR_subst-bd"/>
</dbReference>
<evidence type="ECO:0000259" key="5">
    <source>
        <dbReference type="PROSITE" id="PS50931"/>
    </source>
</evidence>
<keyword evidence="2" id="KW-0805">Transcription regulation</keyword>
<dbReference type="Pfam" id="PF03466">
    <property type="entry name" value="LysR_substrate"/>
    <property type="match status" value="1"/>
</dbReference>
<keyword evidence="4" id="KW-0804">Transcription</keyword>
<dbReference type="Gene3D" id="1.10.10.10">
    <property type="entry name" value="Winged helix-like DNA-binding domain superfamily/Winged helix DNA-binding domain"/>
    <property type="match status" value="1"/>
</dbReference>
<name>A0A7Z0EID5_9ACTN</name>
<feature type="domain" description="HTH lysR-type" evidence="5">
    <location>
        <begin position="1"/>
        <end position="58"/>
    </location>
</feature>
<sequence length="306" mass="31890">MERRHLECFLAVASHGSFTSAAHSLRIAQPSLSHTIRTLERDIGAPVFRRLGRGVVLTPVGEALMEPARQVLHGFTKVHNAAEQVTGLASGRLEIVAVTTLAVDPLASFVGAFRSRFPGIEFNVVDPENAAAVVDLVRRGRCELGLTEQGVSTTGMRVIELPEQEVLAVLPPTAPRPASGALTVPELAALDLITTPKGTTTRIVLDDVLALAGAPPRIAVEITHRAAIVPLVLAGAGAALLPTGLASDAAALGAVVLRIDPPVARHGVLVRPPGRLSPAAEAFVDVVTHWPRDADTAHGTGGGTRP</sequence>
<evidence type="ECO:0000256" key="3">
    <source>
        <dbReference type="ARBA" id="ARBA00023125"/>
    </source>
</evidence>
<dbReference type="Proteomes" id="UP000572051">
    <property type="component" value="Unassembled WGS sequence"/>
</dbReference>
<dbReference type="InterPro" id="IPR050950">
    <property type="entry name" value="HTH-type_LysR_regulators"/>
</dbReference>
<evidence type="ECO:0000256" key="2">
    <source>
        <dbReference type="ARBA" id="ARBA00023015"/>
    </source>
</evidence>
<gene>
    <name evidence="6" type="ORF">HNR10_000528</name>
</gene>
<dbReference type="GO" id="GO:0005829">
    <property type="term" value="C:cytosol"/>
    <property type="evidence" value="ECO:0007669"/>
    <property type="project" value="TreeGrafter"/>
</dbReference>
<keyword evidence="3 6" id="KW-0238">DNA-binding</keyword>
<dbReference type="AlphaFoldDB" id="A0A7Z0EID5"/>
<protein>
    <submittedName>
        <fullName evidence="6">DNA-binding transcriptional LysR family regulator</fullName>
    </submittedName>
</protein>
<evidence type="ECO:0000256" key="4">
    <source>
        <dbReference type="ARBA" id="ARBA00023163"/>
    </source>
</evidence>
<dbReference type="SUPFAM" id="SSF46785">
    <property type="entry name" value="Winged helix' DNA-binding domain"/>
    <property type="match status" value="1"/>
</dbReference>
<dbReference type="Gene3D" id="3.40.190.290">
    <property type="match status" value="1"/>
</dbReference>
<keyword evidence="7" id="KW-1185">Reference proteome</keyword>
<dbReference type="PROSITE" id="PS50931">
    <property type="entry name" value="HTH_LYSR"/>
    <property type="match status" value="1"/>
</dbReference>
<dbReference type="FunFam" id="1.10.10.10:FF:000001">
    <property type="entry name" value="LysR family transcriptional regulator"/>
    <property type="match status" value="1"/>
</dbReference>
<reference evidence="6 7" key="1">
    <citation type="submission" date="2020-07" db="EMBL/GenBank/DDBJ databases">
        <title>Sequencing the genomes of 1000 actinobacteria strains.</title>
        <authorList>
            <person name="Klenk H.-P."/>
        </authorList>
    </citation>
    <scope>NUCLEOTIDE SEQUENCE [LARGE SCALE GENOMIC DNA]</scope>
    <source>
        <strain evidence="6 7">DSM 44442</strain>
    </source>
</reference>
<dbReference type="PRINTS" id="PR00039">
    <property type="entry name" value="HTHLYSR"/>
</dbReference>
<accession>A0A7Z0EID5</accession>
<comment type="caution">
    <text evidence="6">The sequence shown here is derived from an EMBL/GenBank/DDBJ whole genome shotgun (WGS) entry which is preliminary data.</text>
</comment>
<dbReference type="RefSeq" id="WP_179820555.1">
    <property type="nucleotide sequence ID" value="NZ_JACCFS010000001.1"/>
</dbReference>
<dbReference type="Pfam" id="PF00126">
    <property type="entry name" value="HTH_1"/>
    <property type="match status" value="1"/>
</dbReference>
<dbReference type="InterPro" id="IPR036388">
    <property type="entry name" value="WH-like_DNA-bd_sf"/>
</dbReference>
<comment type="similarity">
    <text evidence="1">Belongs to the LysR transcriptional regulatory family.</text>
</comment>
<organism evidence="6 7">
    <name type="scientific">Nocardiopsis aegyptia</name>
    <dbReference type="NCBI Taxonomy" id="220378"/>
    <lineage>
        <taxon>Bacteria</taxon>
        <taxon>Bacillati</taxon>
        <taxon>Actinomycetota</taxon>
        <taxon>Actinomycetes</taxon>
        <taxon>Streptosporangiales</taxon>
        <taxon>Nocardiopsidaceae</taxon>
        <taxon>Nocardiopsis</taxon>
    </lineage>
</organism>
<dbReference type="SUPFAM" id="SSF53850">
    <property type="entry name" value="Periplasmic binding protein-like II"/>
    <property type="match status" value="1"/>
</dbReference>